<reference evidence="4" key="1">
    <citation type="journal article" date="2019" name="Int. J. Syst. Evol. Microbiol.">
        <title>The Global Catalogue of Microorganisms (GCM) 10K type strain sequencing project: providing services to taxonomists for standard genome sequencing and annotation.</title>
        <authorList>
            <consortium name="The Broad Institute Genomics Platform"/>
            <consortium name="The Broad Institute Genome Sequencing Center for Infectious Disease"/>
            <person name="Wu L."/>
            <person name="Ma J."/>
        </authorList>
    </citation>
    <scope>NUCLEOTIDE SEQUENCE [LARGE SCALE GENOMIC DNA]</scope>
    <source>
        <strain evidence="4">KCTC 42182</strain>
    </source>
</reference>
<proteinExistence type="predicted"/>
<sequence>MPSLPRHRRAAFLAASALTAAVTLAGPARAGDDEPSGLNYKAGALDLHLGVDAGLAYYGVKNAGNGTGSNSRTGERNGGRDWFEGFIAPKADASLDIGTGSLYGGLRIVGEATRGNGDAAADSTTSDQPSATALDNYFLGWKSGDSLSELGDDGLDLSVGRQDFSIGDGFLIQDGTIEGQKRGATILSPRVAFDRTAILRLNTAPVRADVFHLEGTVNQDRMRGGDAAATKLYGANVEWFGSTEGDKGRFEYDDRAWYVGGTAMHLYDADRGVAASRDGMNVFAARTGGALFSSLGDGFKDFGLYSEYAVERNNDAAAKLSAHAWYVEPQYTFSALPWTPRISYRYASFSGDNNSNDGTNHAWDSLYTAGGARGWGTWTQGEITGNYVVGNSNLNSQSVHLRAQPTDDLAVGVIYYMFDYDKKPSGVSDSSLMNEVNAYAEWATPVPGLNISGLVGAASSGKGRQQELAASSTDANDRTIWLGELILAYSF</sequence>
<dbReference type="InterPro" id="IPR053728">
    <property type="entry name" value="Alginate_Permeability_Chnl"/>
</dbReference>
<evidence type="ECO:0000256" key="1">
    <source>
        <dbReference type="SAM" id="SignalP"/>
    </source>
</evidence>
<protein>
    <submittedName>
        <fullName evidence="3">Alginate export family protein</fullName>
    </submittedName>
</protein>
<dbReference type="Pfam" id="PF13372">
    <property type="entry name" value="Alginate_exp"/>
    <property type="match status" value="1"/>
</dbReference>
<comment type="caution">
    <text evidence="3">The sequence shown here is derived from an EMBL/GenBank/DDBJ whole genome shotgun (WGS) entry which is preliminary data.</text>
</comment>
<keyword evidence="1" id="KW-0732">Signal</keyword>
<dbReference type="InterPro" id="IPR025388">
    <property type="entry name" value="Alginate_export_dom"/>
</dbReference>
<dbReference type="Gene3D" id="2.40.160.100">
    <property type="match status" value="1"/>
</dbReference>
<dbReference type="RefSeq" id="WP_379726968.1">
    <property type="nucleotide sequence ID" value="NZ_JBHRYJ010000002.1"/>
</dbReference>
<dbReference type="Proteomes" id="UP001595711">
    <property type="component" value="Unassembled WGS sequence"/>
</dbReference>
<dbReference type="PROSITE" id="PS51318">
    <property type="entry name" value="TAT"/>
    <property type="match status" value="1"/>
</dbReference>
<name>A0ABV7VFX4_9PROT</name>
<keyword evidence="4" id="KW-1185">Reference proteome</keyword>
<evidence type="ECO:0000259" key="2">
    <source>
        <dbReference type="Pfam" id="PF13372"/>
    </source>
</evidence>
<evidence type="ECO:0000313" key="3">
    <source>
        <dbReference type="EMBL" id="MFC3676409.1"/>
    </source>
</evidence>
<feature type="domain" description="Alginate export" evidence="2">
    <location>
        <begin position="112"/>
        <end position="431"/>
    </location>
</feature>
<gene>
    <name evidence="3" type="ORF">ACFOOQ_12705</name>
</gene>
<organism evidence="3 4">
    <name type="scientific">Ferrovibrio xuzhouensis</name>
    <dbReference type="NCBI Taxonomy" id="1576914"/>
    <lineage>
        <taxon>Bacteria</taxon>
        <taxon>Pseudomonadati</taxon>
        <taxon>Pseudomonadota</taxon>
        <taxon>Alphaproteobacteria</taxon>
        <taxon>Rhodospirillales</taxon>
        <taxon>Rhodospirillaceae</taxon>
        <taxon>Ferrovibrio</taxon>
    </lineage>
</organism>
<dbReference type="EMBL" id="JBHRYJ010000002">
    <property type="protein sequence ID" value="MFC3676409.1"/>
    <property type="molecule type" value="Genomic_DNA"/>
</dbReference>
<feature type="signal peptide" evidence="1">
    <location>
        <begin position="1"/>
        <end position="30"/>
    </location>
</feature>
<accession>A0ABV7VFX4</accession>
<feature type="chain" id="PRO_5045219684" evidence="1">
    <location>
        <begin position="31"/>
        <end position="491"/>
    </location>
</feature>
<dbReference type="InterPro" id="IPR006311">
    <property type="entry name" value="TAT_signal"/>
</dbReference>
<evidence type="ECO:0000313" key="4">
    <source>
        <dbReference type="Proteomes" id="UP001595711"/>
    </source>
</evidence>